<dbReference type="SUPFAM" id="SSF52540">
    <property type="entry name" value="P-loop containing nucleoside triphosphate hydrolases"/>
    <property type="match status" value="2"/>
</dbReference>
<comment type="caution">
    <text evidence="4">The sequence shown here is derived from an EMBL/GenBank/DDBJ whole genome shotgun (WGS) entry which is preliminary data.</text>
</comment>
<evidence type="ECO:0000256" key="1">
    <source>
        <dbReference type="ARBA" id="ARBA00022801"/>
    </source>
</evidence>
<sequence>MINRYVFHREKKGTSFLPERLKNALSYDRIAGYFDSSLLEFAGEAFEEVNGPIRIICNSDLNPQDILTAQRAEQAQKISFFKHDAEHLAAEGKARLKRLYHLLQKRDLQVRVLPNEAFGLVHGKAGVIRYEGGRRTSFLGSANETFSGWNLNYELVWEDDSPEACDWVQQRFDELWQDSRAVPLSDTVIKEVERLLDRRELDIEQWKKKPNPAGLLVESPVYRTQFGLWPHQRYFVASFWKAHTEIGARYILADQVGLGKTIQLGMAAQLMALSSEKPVLVLLPKTLMQQWQTELMDLMEVPSAVWNGKCWVDENGVEYPAMGTKPLTQCPRKIGLVSQGLIIQGSNASEQLLSLEWEGVIVDEAHRARRRKLPSQDKIGEPIRNPKAEGNKLYAFLSEISSRTRSMLFGTATPVQMHPIEAWDLLRLLSYGSDHVLGGTGSNWRKPQEALPYLLGDAVPPRSETDRWEWLRNPFPPSWEDNAFRQARLQLHLKDTQAYVSGEYTNYHNLPVAAKVPISLAASQLFTRYHPFLRSIIKRTRDYLEATIDPKTNQPYLQKINIKLYDEAIPLQSYLYTAYKQAEDFCKALAARVKSAGFFKTLLLRRIGSSLEAGINTVRVLLNNWSDSIVLEEEDDYFDFMDDIPGTESTELKTLTSEEKVLLQQCLQNLEMGRSQIDADPKLDTIIEYLNYYDFAKKGCILFSQYYDTAWYIGERIVEHYPDQYIGLYAGSGKSGIWIEGQFHKREREEIKARVKDHSIRLIVGTDAAAEGLNLQSLGTLINIDLPWNPTRLEQRKGRIQRIGQHLETIEILNLRYKDSVEDKVHERLSGRLQAIHALFGQIPEVLQNVWIKAAIEDLEEAQKYIEDFQNKAKNPFQGRYEQMDGVPQDWDTWKEVVNKHEKIQELRKGWK</sequence>
<dbReference type="InterPro" id="IPR014001">
    <property type="entry name" value="Helicase_ATP-bd"/>
</dbReference>
<evidence type="ECO:0000259" key="3">
    <source>
        <dbReference type="PROSITE" id="PS51194"/>
    </source>
</evidence>
<dbReference type="InterPro" id="IPR000330">
    <property type="entry name" value="SNF2_N"/>
</dbReference>
<dbReference type="InterPro" id="IPR001650">
    <property type="entry name" value="Helicase_C-like"/>
</dbReference>
<dbReference type="EMBL" id="MWQY01000016">
    <property type="protein sequence ID" value="ORC33984.1"/>
    <property type="molecule type" value="Genomic_DNA"/>
</dbReference>
<evidence type="ECO:0000313" key="4">
    <source>
        <dbReference type="EMBL" id="ORC33984.1"/>
    </source>
</evidence>
<dbReference type="InterPro" id="IPR049952">
    <property type="entry name" value="PhospholipD-like_anti-phage"/>
</dbReference>
<dbReference type="InterPro" id="IPR025202">
    <property type="entry name" value="PLD-like_dom"/>
</dbReference>
<protein>
    <recommendedName>
        <fullName evidence="6">Helicase SNF2</fullName>
    </recommendedName>
</protein>
<dbReference type="PROSITE" id="PS51194">
    <property type="entry name" value="HELICASE_CTER"/>
    <property type="match status" value="1"/>
</dbReference>
<accession>A0A1Y1RVI5</accession>
<dbReference type="NCBIfam" id="NF042964">
    <property type="entry name" value="phospholipD_antiphage"/>
    <property type="match status" value="1"/>
</dbReference>
<dbReference type="SUPFAM" id="SSF56024">
    <property type="entry name" value="Phospholipase D/nuclease"/>
    <property type="match status" value="1"/>
</dbReference>
<dbReference type="Proteomes" id="UP000192343">
    <property type="component" value="Unassembled WGS sequence"/>
</dbReference>
<evidence type="ECO:0000259" key="2">
    <source>
        <dbReference type="PROSITE" id="PS51192"/>
    </source>
</evidence>
<proteinExistence type="predicted"/>
<feature type="domain" description="Helicase ATP-binding" evidence="2">
    <location>
        <begin position="241"/>
        <end position="432"/>
    </location>
</feature>
<dbReference type="AlphaFoldDB" id="A0A1Y1RVI5"/>
<dbReference type="InterPro" id="IPR038718">
    <property type="entry name" value="SNF2-like_sf"/>
</dbReference>
<dbReference type="OrthoDB" id="9814088at2"/>
<dbReference type="PANTHER" id="PTHR45766">
    <property type="entry name" value="DNA ANNEALING HELICASE AND ENDONUCLEASE ZRANB3 FAMILY MEMBER"/>
    <property type="match status" value="1"/>
</dbReference>
<dbReference type="GO" id="GO:0016787">
    <property type="term" value="F:hydrolase activity"/>
    <property type="evidence" value="ECO:0007669"/>
    <property type="project" value="UniProtKB-KW"/>
</dbReference>
<dbReference type="PANTHER" id="PTHR45766:SF6">
    <property type="entry name" value="SWI_SNF-RELATED MATRIX-ASSOCIATED ACTIN-DEPENDENT REGULATOR OF CHROMATIN SUBFAMILY A-LIKE PROTEIN 1"/>
    <property type="match status" value="1"/>
</dbReference>
<dbReference type="InterPro" id="IPR049730">
    <property type="entry name" value="SNF2/RAD54-like_C"/>
</dbReference>
<evidence type="ECO:0000313" key="5">
    <source>
        <dbReference type="Proteomes" id="UP000192343"/>
    </source>
</evidence>
<reference evidence="4 5" key="1">
    <citation type="submission" date="2017-03" db="EMBL/GenBank/DDBJ databases">
        <title>Draft Genome sequence of Marispirochaeta sp. strain JC444.</title>
        <authorList>
            <person name="Shivani Y."/>
            <person name="Subhash Y."/>
            <person name="Sasikala C."/>
            <person name="Ramana C."/>
        </authorList>
    </citation>
    <scope>NUCLEOTIDE SEQUENCE [LARGE SCALE GENOMIC DNA]</scope>
    <source>
        <strain evidence="4 5">JC444</strain>
    </source>
</reference>
<keyword evidence="5" id="KW-1185">Reference proteome</keyword>
<dbReference type="Pfam" id="PF00271">
    <property type="entry name" value="Helicase_C"/>
    <property type="match status" value="1"/>
</dbReference>
<dbReference type="Gene3D" id="3.30.870.10">
    <property type="entry name" value="Endonuclease Chain A"/>
    <property type="match status" value="1"/>
</dbReference>
<evidence type="ECO:0008006" key="6">
    <source>
        <dbReference type="Google" id="ProtNLM"/>
    </source>
</evidence>
<dbReference type="STRING" id="1963862.B4O97_13935"/>
<feature type="domain" description="Helicase C-terminal" evidence="3">
    <location>
        <begin position="685"/>
        <end position="851"/>
    </location>
</feature>
<dbReference type="PROSITE" id="PS51192">
    <property type="entry name" value="HELICASE_ATP_BIND_1"/>
    <property type="match status" value="1"/>
</dbReference>
<gene>
    <name evidence="4" type="ORF">B4O97_13935</name>
</gene>
<dbReference type="InterPro" id="IPR027417">
    <property type="entry name" value="P-loop_NTPase"/>
</dbReference>
<dbReference type="SMART" id="SM00487">
    <property type="entry name" value="DEXDc"/>
    <property type="match status" value="1"/>
</dbReference>
<dbReference type="Gene3D" id="3.40.50.10810">
    <property type="entry name" value="Tandem AAA-ATPase domain"/>
    <property type="match status" value="1"/>
</dbReference>
<dbReference type="RefSeq" id="WP_083051719.1">
    <property type="nucleotide sequence ID" value="NZ_MWQY01000016.1"/>
</dbReference>
<name>A0A1Y1RVI5_9SPIO</name>
<dbReference type="SMART" id="SM00490">
    <property type="entry name" value="HELICc"/>
    <property type="match status" value="1"/>
</dbReference>
<dbReference type="GO" id="GO:0005524">
    <property type="term" value="F:ATP binding"/>
    <property type="evidence" value="ECO:0007669"/>
    <property type="project" value="InterPro"/>
</dbReference>
<dbReference type="Gene3D" id="3.40.50.300">
    <property type="entry name" value="P-loop containing nucleotide triphosphate hydrolases"/>
    <property type="match status" value="1"/>
</dbReference>
<keyword evidence="1" id="KW-0378">Hydrolase</keyword>
<dbReference type="Pfam" id="PF13091">
    <property type="entry name" value="PLDc_2"/>
    <property type="match status" value="1"/>
</dbReference>
<dbReference type="Pfam" id="PF00176">
    <property type="entry name" value="SNF2-rel_dom"/>
    <property type="match status" value="1"/>
</dbReference>
<organism evidence="4 5">
    <name type="scientific">Marispirochaeta aestuarii</name>
    <dbReference type="NCBI Taxonomy" id="1963862"/>
    <lineage>
        <taxon>Bacteria</taxon>
        <taxon>Pseudomonadati</taxon>
        <taxon>Spirochaetota</taxon>
        <taxon>Spirochaetia</taxon>
        <taxon>Spirochaetales</taxon>
        <taxon>Spirochaetaceae</taxon>
        <taxon>Marispirochaeta</taxon>
    </lineage>
</organism>
<dbReference type="CDD" id="cd18793">
    <property type="entry name" value="SF2_C_SNF"/>
    <property type="match status" value="1"/>
</dbReference>